<name>A0AA37U2J6_9RHOB</name>
<dbReference type="Pfam" id="PF00795">
    <property type="entry name" value="CN_hydrolase"/>
    <property type="match status" value="1"/>
</dbReference>
<sequence>MILAAAAYPLSSLVDFAEYADKITIWVEDAVALGARLLVFPEYGSMELTSLASRAISENLEAALHEVARHGPAVDALHCQLAAKHKLYILGASAPYFGNARPTNRATFYGPSGIIGHQDKQMMTRFERETWDVVAGDPLQVFDTPLGKIGVLICYDSEFPLLARSLIEAGAQIILVPSCTDTLAGYTRVKVGAMARALEGQCVVVHAPTVGFCDFCPAVDENVGAAAIYGPSDKGFPETGILAQTAVNQSGWAVAEIELAAIDAVRATGSVFNHQHWPEQALRAAQPVQIVKTSLT</sequence>
<accession>A0AA37U2J6</accession>
<comment type="caution">
    <text evidence="2">The sequence shown here is derived from an EMBL/GenBank/DDBJ whole genome shotgun (WGS) entry which is preliminary data.</text>
</comment>
<dbReference type="Gene3D" id="3.60.110.10">
    <property type="entry name" value="Carbon-nitrogen hydrolase"/>
    <property type="match status" value="1"/>
</dbReference>
<dbReference type="EMBL" id="BSPP01000011">
    <property type="protein sequence ID" value="GLS88287.1"/>
    <property type="molecule type" value="Genomic_DNA"/>
</dbReference>
<reference evidence="2 3" key="1">
    <citation type="journal article" date="2014" name="Int. J. Syst. Evol. Microbiol.">
        <title>Complete genome sequence of Corynebacterium casei LMG S-19264T (=DSM 44701T), isolated from a smear-ripened cheese.</title>
        <authorList>
            <consortium name="US DOE Joint Genome Institute (JGI-PGF)"/>
            <person name="Walter F."/>
            <person name="Albersmeier A."/>
            <person name="Kalinowski J."/>
            <person name="Ruckert C."/>
        </authorList>
    </citation>
    <scope>NUCLEOTIDE SEQUENCE [LARGE SCALE GENOMIC DNA]</scope>
    <source>
        <strain evidence="2 3">NBRC 111766</strain>
    </source>
</reference>
<dbReference type="AlphaFoldDB" id="A0AA37U2J6"/>
<dbReference type="Proteomes" id="UP001157355">
    <property type="component" value="Unassembled WGS sequence"/>
</dbReference>
<dbReference type="PANTHER" id="PTHR23088:SF50">
    <property type="entry name" value="HYDROLASE YHCX"/>
    <property type="match status" value="1"/>
</dbReference>
<protein>
    <submittedName>
        <fullName evidence="2">Amidohydrolase</fullName>
    </submittedName>
</protein>
<dbReference type="PROSITE" id="PS50263">
    <property type="entry name" value="CN_HYDROLASE"/>
    <property type="match status" value="1"/>
</dbReference>
<proteinExistence type="predicted"/>
<dbReference type="SUPFAM" id="SSF56317">
    <property type="entry name" value="Carbon-nitrogen hydrolase"/>
    <property type="match status" value="1"/>
</dbReference>
<organism evidence="2 3">
    <name type="scientific">Cypionkella aquatica</name>
    <dbReference type="NCBI Taxonomy" id="1756042"/>
    <lineage>
        <taxon>Bacteria</taxon>
        <taxon>Pseudomonadati</taxon>
        <taxon>Pseudomonadota</taxon>
        <taxon>Alphaproteobacteria</taxon>
        <taxon>Rhodobacterales</taxon>
        <taxon>Paracoccaceae</taxon>
        <taxon>Cypionkella</taxon>
    </lineage>
</organism>
<dbReference type="InterPro" id="IPR003010">
    <property type="entry name" value="C-N_Hydrolase"/>
</dbReference>
<evidence type="ECO:0000259" key="1">
    <source>
        <dbReference type="PROSITE" id="PS50263"/>
    </source>
</evidence>
<dbReference type="RefSeq" id="WP_284326456.1">
    <property type="nucleotide sequence ID" value="NZ_BSPP01000011.1"/>
</dbReference>
<gene>
    <name evidence="2" type="ORF">GCM10010873_32610</name>
</gene>
<dbReference type="PANTHER" id="PTHR23088">
    <property type="entry name" value="NITRILASE-RELATED"/>
    <property type="match status" value="1"/>
</dbReference>
<evidence type="ECO:0000313" key="3">
    <source>
        <dbReference type="Proteomes" id="UP001157355"/>
    </source>
</evidence>
<dbReference type="CDD" id="cd07574">
    <property type="entry name" value="nitrilase_Rim1_like"/>
    <property type="match status" value="1"/>
</dbReference>
<evidence type="ECO:0000313" key="2">
    <source>
        <dbReference type="EMBL" id="GLS88287.1"/>
    </source>
</evidence>
<keyword evidence="3" id="KW-1185">Reference proteome</keyword>
<dbReference type="InterPro" id="IPR036526">
    <property type="entry name" value="C-N_Hydrolase_sf"/>
</dbReference>
<feature type="domain" description="CN hydrolase" evidence="1">
    <location>
        <begin position="1"/>
        <end position="259"/>
    </location>
</feature>